<accession>A0A3N4JHL1</accession>
<gene>
    <name evidence="1" type="ORF">L873DRAFT_1632311</name>
</gene>
<keyword evidence="2" id="KW-1185">Reference proteome</keyword>
<reference evidence="1 2" key="1">
    <citation type="journal article" date="2018" name="Nat. Ecol. Evol.">
        <title>Pezizomycetes genomes reveal the molecular basis of ectomycorrhizal truffle lifestyle.</title>
        <authorList>
            <person name="Murat C."/>
            <person name="Payen T."/>
            <person name="Noel B."/>
            <person name="Kuo A."/>
            <person name="Morin E."/>
            <person name="Chen J."/>
            <person name="Kohler A."/>
            <person name="Krizsan K."/>
            <person name="Balestrini R."/>
            <person name="Da Silva C."/>
            <person name="Montanini B."/>
            <person name="Hainaut M."/>
            <person name="Levati E."/>
            <person name="Barry K.W."/>
            <person name="Belfiori B."/>
            <person name="Cichocki N."/>
            <person name="Clum A."/>
            <person name="Dockter R.B."/>
            <person name="Fauchery L."/>
            <person name="Guy J."/>
            <person name="Iotti M."/>
            <person name="Le Tacon F."/>
            <person name="Lindquist E.A."/>
            <person name="Lipzen A."/>
            <person name="Malagnac F."/>
            <person name="Mello A."/>
            <person name="Molinier V."/>
            <person name="Miyauchi S."/>
            <person name="Poulain J."/>
            <person name="Riccioni C."/>
            <person name="Rubini A."/>
            <person name="Sitrit Y."/>
            <person name="Splivallo R."/>
            <person name="Traeger S."/>
            <person name="Wang M."/>
            <person name="Zifcakova L."/>
            <person name="Wipf D."/>
            <person name="Zambonelli A."/>
            <person name="Paolocci F."/>
            <person name="Nowrousian M."/>
            <person name="Ottonello S."/>
            <person name="Baldrian P."/>
            <person name="Spatafora J.W."/>
            <person name="Henrissat B."/>
            <person name="Nagy L.G."/>
            <person name="Aury J.M."/>
            <person name="Wincker P."/>
            <person name="Grigoriev I.V."/>
            <person name="Bonfante P."/>
            <person name="Martin F.M."/>
        </authorList>
    </citation>
    <scope>NUCLEOTIDE SEQUENCE [LARGE SCALE GENOMIC DNA]</scope>
    <source>
        <strain evidence="1 2">120613-1</strain>
    </source>
</reference>
<dbReference type="EMBL" id="ML120401">
    <property type="protein sequence ID" value="RPA97756.1"/>
    <property type="molecule type" value="Genomic_DNA"/>
</dbReference>
<dbReference type="Proteomes" id="UP000276215">
    <property type="component" value="Unassembled WGS sequence"/>
</dbReference>
<feature type="non-terminal residue" evidence="1">
    <location>
        <position position="55"/>
    </location>
</feature>
<organism evidence="1 2">
    <name type="scientific">Choiromyces venosus 120613-1</name>
    <dbReference type="NCBI Taxonomy" id="1336337"/>
    <lineage>
        <taxon>Eukaryota</taxon>
        <taxon>Fungi</taxon>
        <taxon>Dikarya</taxon>
        <taxon>Ascomycota</taxon>
        <taxon>Pezizomycotina</taxon>
        <taxon>Pezizomycetes</taxon>
        <taxon>Pezizales</taxon>
        <taxon>Tuberaceae</taxon>
        <taxon>Choiromyces</taxon>
    </lineage>
</organism>
<dbReference type="AlphaFoldDB" id="A0A3N4JHL1"/>
<feature type="non-terminal residue" evidence="1">
    <location>
        <position position="1"/>
    </location>
</feature>
<evidence type="ECO:0000313" key="2">
    <source>
        <dbReference type="Proteomes" id="UP000276215"/>
    </source>
</evidence>
<sequence>DKLCYVLSVEIGSTELDVGKIPSIHTLVGCYLGLVTVAQETPAVLLIHATLQQYL</sequence>
<protein>
    <submittedName>
        <fullName evidence="1">Uncharacterized protein</fullName>
    </submittedName>
</protein>
<evidence type="ECO:0000313" key="1">
    <source>
        <dbReference type="EMBL" id="RPA97756.1"/>
    </source>
</evidence>
<dbReference type="OrthoDB" id="195446at2759"/>
<proteinExistence type="predicted"/>
<name>A0A3N4JHL1_9PEZI</name>